<evidence type="ECO:0000313" key="4">
    <source>
        <dbReference type="EMBL" id="GAH17773.1"/>
    </source>
</evidence>
<keyword evidence="2" id="KW-0560">Oxidoreductase</keyword>
<dbReference type="PANTHER" id="PTHR43656:SF2">
    <property type="entry name" value="BINDING OXIDOREDUCTASE, PUTATIVE (AFU_ORTHOLOGUE AFUA_2G08260)-RELATED"/>
    <property type="match status" value="1"/>
</dbReference>
<sequence length="117" mass="13054">MKKRSKILKMPKISDPITIRNMEVKNRFGYPPMVSGSHDGEGRPTERALTQYEQKAKGGVGIMTYEASMVDPWLKGPGMTGPNIGRAENIPAFKEMTDQLHQHNVKVGMQINKVGMI</sequence>
<evidence type="ECO:0000256" key="1">
    <source>
        <dbReference type="ARBA" id="ARBA00022630"/>
    </source>
</evidence>
<feature type="domain" description="NADH:flavin oxidoreductase/NADH oxidase N-terminal" evidence="3">
    <location>
        <begin position="15"/>
        <end position="115"/>
    </location>
</feature>
<dbReference type="Pfam" id="PF00724">
    <property type="entry name" value="Oxidored_FMN"/>
    <property type="match status" value="1"/>
</dbReference>
<dbReference type="GO" id="GO:0016491">
    <property type="term" value="F:oxidoreductase activity"/>
    <property type="evidence" value="ECO:0007669"/>
    <property type="project" value="UniProtKB-KW"/>
</dbReference>
<evidence type="ECO:0000259" key="3">
    <source>
        <dbReference type="Pfam" id="PF00724"/>
    </source>
</evidence>
<dbReference type="SUPFAM" id="SSF51395">
    <property type="entry name" value="FMN-linked oxidoreductases"/>
    <property type="match status" value="1"/>
</dbReference>
<dbReference type="AlphaFoldDB" id="X1FAI3"/>
<keyword evidence="1" id="KW-0285">Flavoprotein</keyword>
<evidence type="ECO:0000256" key="2">
    <source>
        <dbReference type="ARBA" id="ARBA00023002"/>
    </source>
</evidence>
<protein>
    <recommendedName>
        <fullName evidence="3">NADH:flavin oxidoreductase/NADH oxidase N-terminal domain-containing protein</fullName>
    </recommendedName>
</protein>
<gene>
    <name evidence="4" type="ORF">S01H4_55238</name>
</gene>
<accession>X1FAI3</accession>
<dbReference type="EMBL" id="BART01031858">
    <property type="protein sequence ID" value="GAH17773.1"/>
    <property type="molecule type" value="Genomic_DNA"/>
</dbReference>
<organism evidence="4">
    <name type="scientific">marine sediment metagenome</name>
    <dbReference type="NCBI Taxonomy" id="412755"/>
    <lineage>
        <taxon>unclassified sequences</taxon>
        <taxon>metagenomes</taxon>
        <taxon>ecological metagenomes</taxon>
    </lineage>
</organism>
<reference evidence="4" key="1">
    <citation type="journal article" date="2014" name="Front. Microbiol.">
        <title>High frequency of phylogenetically diverse reductive dehalogenase-homologous genes in deep subseafloor sedimentary metagenomes.</title>
        <authorList>
            <person name="Kawai M."/>
            <person name="Futagami T."/>
            <person name="Toyoda A."/>
            <person name="Takaki Y."/>
            <person name="Nishi S."/>
            <person name="Hori S."/>
            <person name="Arai W."/>
            <person name="Tsubouchi T."/>
            <person name="Morono Y."/>
            <person name="Uchiyama I."/>
            <person name="Ito T."/>
            <person name="Fujiyama A."/>
            <person name="Inagaki F."/>
            <person name="Takami H."/>
        </authorList>
    </citation>
    <scope>NUCLEOTIDE SEQUENCE</scope>
    <source>
        <strain evidence="4">Expedition CK06-06</strain>
    </source>
</reference>
<dbReference type="Gene3D" id="3.20.20.70">
    <property type="entry name" value="Aldolase class I"/>
    <property type="match status" value="1"/>
</dbReference>
<dbReference type="InterPro" id="IPR051799">
    <property type="entry name" value="NADH_flavin_oxidoreductase"/>
</dbReference>
<name>X1FAI3_9ZZZZ</name>
<dbReference type="GO" id="GO:0010181">
    <property type="term" value="F:FMN binding"/>
    <property type="evidence" value="ECO:0007669"/>
    <property type="project" value="InterPro"/>
</dbReference>
<feature type="non-terminal residue" evidence="4">
    <location>
        <position position="117"/>
    </location>
</feature>
<comment type="caution">
    <text evidence="4">The sequence shown here is derived from an EMBL/GenBank/DDBJ whole genome shotgun (WGS) entry which is preliminary data.</text>
</comment>
<dbReference type="InterPro" id="IPR013785">
    <property type="entry name" value="Aldolase_TIM"/>
</dbReference>
<proteinExistence type="predicted"/>
<dbReference type="PANTHER" id="PTHR43656">
    <property type="entry name" value="BINDING OXIDOREDUCTASE, PUTATIVE (AFU_ORTHOLOGUE AFUA_2G08260)-RELATED"/>
    <property type="match status" value="1"/>
</dbReference>
<dbReference type="InterPro" id="IPR001155">
    <property type="entry name" value="OxRdtase_FMN_N"/>
</dbReference>